<organism evidence="7 8">
    <name type="scientific">Motilimonas cestriensis</name>
    <dbReference type="NCBI Taxonomy" id="2742685"/>
    <lineage>
        <taxon>Bacteria</taxon>
        <taxon>Pseudomonadati</taxon>
        <taxon>Pseudomonadota</taxon>
        <taxon>Gammaproteobacteria</taxon>
        <taxon>Alteromonadales</taxon>
        <taxon>Alteromonadales genera incertae sedis</taxon>
        <taxon>Motilimonas</taxon>
    </lineage>
</organism>
<dbReference type="CDD" id="cd10336">
    <property type="entry name" value="SLC6sbd_Tyt1-Like"/>
    <property type="match status" value="1"/>
</dbReference>
<keyword evidence="8" id="KW-1185">Reference proteome</keyword>
<dbReference type="InterPro" id="IPR047218">
    <property type="entry name" value="YocR/YhdH-like"/>
</dbReference>
<evidence type="ECO:0000256" key="3">
    <source>
        <dbReference type="ARBA" id="ARBA00022692"/>
    </source>
</evidence>
<feature type="transmembrane region" description="Helical" evidence="6">
    <location>
        <begin position="44"/>
        <end position="68"/>
    </location>
</feature>
<dbReference type="RefSeq" id="WP_233052293.1">
    <property type="nucleotide sequence ID" value="NZ_JAIMJA010000006.1"/>
</dbReference>
<dbReference type="PROSITE" id="PS50267">
    <property type="entry name" value="NA_NEUROTRAN_SYMP_3"/>
    <property type="match status" value="1"/>
</dbReference>
<keyword evidence="3 6" id="KW-0812">Transmembrane</keyword>
<keyword evidence="5 6" id="KW-0472">Membrane</keyword>
<dbReference type="InterPro" id="IPR037272">
    <property type="entry name" value="SNS_sf"/>
</dbReference>
<evidence type="ECO:0000256" key="1">
    <source>
        <dbReference type="ARBA" id="ARBA00004141"/>
    </source>
</evidence>
<dbReference type="InterPro" id="IPR000175">
    <property type="entry name" value="Na/ntran_symport"/>
</dbReference>
<protein>
    <submittedName>
        <fullName evidence="7">Sodium-dependent transporter</fullName>
    </submittedName>
</protein>
<gene>
    <name evidence="7" type="ORF">K6Y31_08080</name>
</gene>
<dbReference type="Proteomes" id="UP001201273">
    <property type="component" value="Unassembled WGS sequence"/>
</dbReference>
<reference evidence="7 8" key="1">
    <citation type="journal article" date="2022" name="Environ. Microbiol. Rep.">
        <title>Eco-phylogenetic analyses reveal divergent evolution of vitamin B12 metabolism in the marine bacterial family 'Psychromonadaceae'.</title>
        <authorList>
            <person name="Jin X."/>
            <person name="Yang Y."/>
            <person name="Cao H."/>
            <person name="Gao B."/>
            <person name="Zhao Z."/>
        </authorList>
    </citation>
    <scope>NUCLEOTIDE SEQUENCE [LARGE SCALE GENOMIC DNA]</scope>
    <source>
        <strain evidence="7 8">MKS20</strain>
    </source>
</reference>
<dbReference type="PRINTS" id="PR00176">
    <property type="entry name" value="NANEUSMPORT"/>
</dbReference>
<feature type="transmembrane region" description="Helical" evidence="6">
    <location>
        <begin position="141"/>
        <end position="159"/>
    </location>
</feature>
<accession>A0ABS8W975</accession>
<comment type="subcellular location">
    <subcellularLocation>
        <location evidence="1">Membrane</location>
        <topology evidence="1">Multi-pass membrane protein</topology>
    </subcellularLocation>
</comment>
<dbReference type="PANTHER" id="PTHR42948">
    <property type="entry name" value="TRANSPORTER"/>
    <property type="match status" value="1"/>
</dbReference>
<feature type="transmembrane region" description="Helical" evidence="6">
    <location>
        <begin position="210"/>
        <end position="238"/>
    </location>
</feature>
<keyword evidence="4 6" id="KW-1133">Transmembrane helix</keyword>
<evidence type="ECO:0000313" key="7">
    <source>
        <dbReference type="EMBL" id="MCE2594773.1"/>
    </source>
</evidence>
<comment type="caution">
    <text evidence="7">The sequence shown here is derived from an EMBL/GenBank/DDBJ whole genome shotgun (WGS) entry which is preliminary data.</text>
</comment>
<name>A0ABS8W975_9GAMM</name>
<evidence type="ECO:0000256" key="4">
    <source>
        <dbReference type="ARBA" id="ARBA00022989"/>
    </source>
</evidence>
<dbReference type="Pfam" id="PF00209">
    <property type="entry name" value="SNF"/>
    <property type="match status" value="2"/>
</dbReference>
<evidence type="ECO:0000313" key="8">
    <source>
        <dbReference type="Proteomes" id="UP001201273"/>
    </source>
</evidence>
<dbReference type="NCBIfam" id="NF037979">
    <property type="entry name" value="Na_transp"/>
    <property type="match status" value="1"/>
</dbReference>
<proteinExistence type="predicted"/>
<feature type="transmembrane region" description="Helical" evidence="6">
    <location>
        <begin position="386"/>
        <end position="403"/>
    </location>
</feature>
<feature type="transmembrane region" description="Helical" evidence="6">
    <location>
        <begin position="171"/>
        <end position="190"/>
    </location>
</feature>
<evidence type="ECO:0000256" key="5">
    <source>
        <dbReference type="ARBA" id="ARBA00023136"/>
    </source>
</evidence>
<sequence>MAQTRGQFSSRLGFVLAAAGCAVGVGNIWGFPTQAASNGGGAFLLVYLVLIFMLGYPMLVAELLIGRAGQANPMKSMQSVASSPLTRQIGATAGIVSILVVTLIFTFYSIISGWFISFTLAPAVELVGDTEKSIWLTDFSLSRNLVFTTLFGLITILVVKKGIKDGIEKWSTRLMPLLFLLLIASAIYMMTQDGAMEGLKAYLVPDFSQVFNATLLANALGQTFFSLSLGSGAMMVYGSYLSKQDSVPKLAAQVTLVDTGVAFLAGLLIVPAMYVAMNQGVEIFDANGDLIASSNLVFKVLPALFDTMGSAKYIVSTGFFFLLVIAALTSSIAMLETPVAFVCELTRIDRSKAVWIVGLTAIGFSNLIVFNFNTLFEVIIQISTQYAQPLSSLAVCIFAGWVWHRNKVLAEIRQGDDDIENSLFWKIWPAYVKFVCPVLVGLLVVRSITA</sequence>
<feature type="transmembrane region" description="Helical" evidence="6">
    <location>
        <begin position="423"/>
        <end position="445"/>
    </location>
</feature>
<evidence type="ECO:0000256" key="6">
    <source>
        <dbReference type="SAM" id="Phobius"/>
    </source>
</evidence>
<feature type="transmembrane region" description="Helical" evidence="6">
    <location>
        <begin position="250"/>
        <end position="277"/>
    </location>
</feature>
<feature type="transmembrane region" description="Helical" evidence="6">
    <location>
        <begin position="353"/>
        <end position="374"/>
    </location>
</feature>
<feature type="transmembrane region" description="Helical" evidence="6">
    <location>
        <begin position="12"/>
        <end position="32"/>
    </location>
</feature>
<feature type="transmembrane region" description="Helical" evidence="6">
    <location>
        <begin position="89"/>
        <end position="121"/>
    </location>
</feature>
<dbReference type="SUPFAM" id="SSF161070">
    <property type="entry name" value="SNF-like"/>
    <property type="match status" value="1"/>
</dbReference>
<feature type="transmembrane region" description="Helical" evidence="6">
    <location>
        <begin position="313"/>
        <end position="333"/>
    </location>
</feature>
<dbReference type="EMBL" id="JAIMJA010000006">
    <property type="protein sequence ID" value="MCE2594773.1"/>
    <property type="molecule type" value="Genomic_DNA"/>
</dbReference>
<keyword evidence="2" id="KW-0813">Transport</keyword>
<evidence type="ECO:0000256" key="2">
    <source>
        <dbReference type="ARBA" id="ARBA00022448"/>
    </source>
</evidence>
<dbReference type="PANTHER" id="PTHR42948:SF1">
    <property type="entry name" value="TRANSPORTER"/>
    <property type="match status" value="1"/>
</dbReference>